<name>A0ABM8PWS1_9HYPH</name>
<reference evidence="2 3" key="1">
    <citation type="submission" date="2020-11" db="EMBL/GenBank/DDBJ databases">
        <authorList>
            <person name="Lassalle F."/>
        </authorList>
    </citation>
    <scope>NUCLEOTIDE SEQUENCE [LARGE SCALE GENOMIC DNA]</scope>
    <source>
        <strain evidence="2 3">AB21</strain>
    </source>
</reference>
<protein>
    <submittedName>
        <fullName evidence="2">Di-trans,poly-cis-decaprenylcistransferase</fullName>
    </submittedName>
</protein>
<dbReference type="PANTHER" id="PTHR33886">
    <property type="entry name" value="UNSATURATED RHAMNOGALACTURONAN HYDROLASE (EUROFUNG)"/>
    <property type="match status" value="1"/>
</dbReference>
<dbReference type="SUPFAM" id="SSF48208">
    <property type="entry name" value="Six-hairpin glycosidases"/>
    <property type="match status" value="1"/>
</dbReference>
<dbReference type="EMBL" id="CABFWE030000011">
    <property type="protein sequence ID" value="CAD7052538.1"/>
    <property type="molecule type" value="Genomic_DNA"/>
</dbReference>
<comment type="caution">
    <text evidence="2">The sequence shown here is derived from an EMBL/GenBank/DDBJ whole genome shotgun (WGS) entry which is preliminary data.</text>
</comment>
<dbReference type="InterPro" id="IPR008928">
    <property type="entry name" value="6-hairpin_glycosidase_sf"/>
</dbReference>
<keyword evidence="1" id="KW-0378">Hydrolase</keyword>
<dbReference type="InterPro" id="IPR012341">
    <property type="entry name" value="6hp_glycosidase-like_sf"/>
</dbReference>
<evidence type="ECO:0000313" key="3">
    <source>
        <dbReference type="Proteomes" id="UP000601041"/>
    </source>
</evidence>
<dbReference type="Proteomes" id="UP000601041">
    <property type="component" value="Unassembled WGS sequence"/>
</dbReference>
<proteinExistence type="predicted"/>
<keyword evidence="3" id="KW-1185">Reference proteome</keyword>
<dbReference type="PANTHER" id="PTHR33886:SF8">
    <property type="entry name" value="UNSATURATED RHAMNOGALACTURONAN HYDROLASE (EUROFUNG)"/>
    <property type="match status" value="1"/>
</dbReference>
<sequence>MMYKDYFDHFCQRYDPYKDGAWCYEDGCIYRGLMLLYQSSGEPRWLDHLMRMVPRQVQDDGALVGYDPREFNIDNILPGRVLLFLDRETKDARYMAAARRLIGQLDDHPRLLAGNYWHKARYPHQVWLDGLYMALPFQVEYALAANEQPRITDALQQLATALVLTAAPGGLHVHGYDESRQQAWADKETGKSPAVWARAMGWMVMTLVDVLAVLPNDAATKVLRKRTRSVLLAILQHQQESGLWLQVLDTPDLVGNYEETSASAMFAYASLAACRLQLLAPEETRRLENSARRALDALLGTRLLEEDGLIRLTGICQVAGLGALSGPYRDGTPAYYLSEPVVADDAKGVGPLMMAVAELELAAAAAGGHTIASGSRR</sequence>
<dbReference type="InterPro" id="IPR010905">
    <property type="entry name" value="Glyco_hydro_88"/>
</dbReference>
<accession>A0ABM8PWS1</accession>
<evidence type="ECO:0000256" key="1">
    <source>
        <dbReference type="ARBA" id="ARBA00022801"/>
    </source>
</evidence>
<dbReference type="InterPro" id="IPR052043">
    <property type="entry name" value="PolySaccharide_Degr_Enz"/>
</dbReference>
<dbReference type="Pfam" id="PF07470">
    <property type="entry name" value="Glyco_hydro_88"/>
    <property type="match status" value="1"/>
</dbReference>
<organism evidence="2 3">
    <name type="scientific">Pseudorhizobium halotolerans</name>
    <dbReference type="NCBI Taxonomy" id="1233081"/>
    <lineage>
        <taxon>Bacteria</taxon>
        <taxon>Pseudomonadati</taxon>
        <taxon>Pseudomonadota</taxon>
        <taxon>Alphaproteobacteria</taxon>
        <taxon>Hyphomicrobiales</taxon>
        <taxon>Rhizobiaceae</taxon>
        <taxon>Rhizobium/Agrobacterium group</taxon>
        <taxon>Pseudorhizobium</taxon>
    </lineage>
</organism>
<dbReference type="RefSeq" id="WP_142589542.1">
    <property type="nucleotide sequence ID" value="NZ_CABFWE030000011.1"/>
</dbReference>
<dbReference type="Gene3D" id="1.50.10.10">
    <property type="match status" value="1"/>
</dbReference>
<gene>
    <name evidence="2" type="ORF">RHAB21_04462</name>
</gene>
<evidence type="ECO:0000313" key="2">
    <source>
        <dbReference type="EMBL" id="CAD7052538.1"/>
    </source>
</evidence>